<dbReference type="EMBL" id="VWXC01000022">
    <property type="protein sequence ID" value="NIG21498.1"/>
    <property type="molecule type" value="Genomic_DNA"/>
</dbReference>
<dbReference type="Pfam" id="PF02753">
    <property type="entry name" value="PapD_C"/>
    <property type="match status" value="1"/>
</dbReference>
<evidence type="ECO:0000313" key="9">
    <source>
        <dbReference type="EMBL" id="NIG21498.1"/>
    </source>
</evidence>
<evidence type="ECO:0000256" key="2">
    <source>
        <dbReference type="ARBA" id="ARBA00007399"/>
    </source>
</evidence>
<dbReference type="Gene3D" id="2.60.40.10">
    <property type="entry name" value="Immunoglobulins"/>
    <property type="match status" value="2"/>
</dbReference>
<keyword evidence="10" id="KW-1185">Reference proteome</keyword>
<dbReference type="InterPro" id="IPR050643">
    <property type="entry name" value="Periplasmic_pilus_chap"/>
</dbReference>
<keyword evidence="5" id="KW-0143">Chaperone</keyword>
<evidence type="ECO:0000256" key="3">
    <source>
        <dbReference type="ARBA" id="ARBA00022729"/>
    </source>
</evidence>
<dbReference type="InterPro" id="IPR016148">
    <property type="entry name" value="Pili_assmbl_chaperone_C"/>
</dbReference>
<dbReference type="InterPro" id="IPR008962">
    <property type="entry name" value="PapD-like_sf"/>
</dbReference>
<feature type="signal peptide" evidence="6">
    <location>
        <begin position="1"/>
        <end position="27"/>
    </location>
</feature>
<dbReference type="SUPFAM" id="SSF49584">
    <property type="entry name" value="Periplasmic chaperone C-domain"/>
    <property type="match status" value="1"/>
</dbReference>
<dbReference type="InterPro" id="IPR001829">
    <property type="entry name" value="Pili_assmbl_chaperone_bac"/>
</dbReference>
<dbReference type="Proteomes" id="UP001515780">
    <property type="component" value="Unassembled WGS sequence"/>
</dbReference>
<proteinExistence type="inferred from homology"/>
<sequence>MRSCKWWSVFSNTLALSSLLFAAHAMAVVNVDRTRIIFNAGESSQALNIKNGAETPSVVEIWSDDGDLMQSPELSSAPIFAMPPMMKLAPDEQRAIRLVLTSRQSLPEDRESLYWLNIYQIPALSRQTGSAEQKILLPLRLRLKVFIRPAALGVPQPEDVQKLRFIVHERQLTLENPTAWYMSLRLKIANKLKVDDVLVAPFTKQTLLSTHALLPSETVQYEVIDDRGNPVSFITHTFEQDH</sequence>
<comment type="subcellular location">
    <subcellularLocation>
        <location evidence="1">Periplasm</location>
    </subcellularLocation>
</comment>
<dbReference type="InterPro" id="IPR036316">
    <property type="entry name" value="Pili_assmbl_chap_C_dom_sf"/>
</dbReference>
<organism evidence="9 10">
    <name type="scientific">Candidatus Pantoea communis</name>
    <dbReference type="NCBI Taxonomy" id="2608354"/>
    <lineage>
        <taxon>Bacteria</taxon>
        <taxon>Pseudomonadati</taxon>
        <taxon>Pseudomonadota</taxon>
        <taxon>Gammaproteobacteria</taxon>
        <taxon>Enterobacterales</taxon>
        <taxon>Erwiniaceae</taxon>
        <taxon>Pantoea</taxon>
    </lineage>
</organism>
<dbReference type="Pfam" id="PF00345">
    <property type="entry name" value="PapD_N"/>
    <property type="match status" value="1"/>
</dbReference>
<comment type="caution">
    <text evidence="9">The sequence shown here is derived from an EMBL/GenBank/DDBJ whole genome shotgun (WGS) entry which is preliminary data.</text>
</comment>
<evidence type="ECO:0000256" key="1">
    <source>
        <dbReference type="ARBA" id="ARBA00004418"/>
    </source>
</evidence>
<keyword evidence="3 6" id="KW-0732">Signal</keyword>
<evidence type="ECO:0000256" key="5">
    <source>
        <dbReference type="ARBA" id="ARBA00023186"/>
    </source>
</evidence>
<dbReference type="PANTHER" id="PTHR30251:SF7">
    <property type="entry name" value="FIMBRIAE CHAPARONE"/>
    <property type="match status" value="1"/>
</dbReference>
<feature type="domain" description="Pili assembly chaperone C-terminal" evidence="8">
    <location>
        <begin position="175"/>
        <end position="230"/>
    </location>
</feature>
<gene>
    <name evidence="9" type="ORF">F3J37_22780</name>
</gene>
<dbReference type="InterPro" id="IPR013783">
    <property type="entry name" value="Ig-like_fold"/>
</dbReference>
<protein>
    <submittedName>
        <fullName evidence="9">Fimbrial assembly chaperone</fullName>
    </submittedName>
</protein>
<reference evidence="9 10" key="1">
    <citation type="journal article" date="2019" name="bioRxiv">
        <title>Bacteria contribute to plant secondary compound degradation in a generalist herbivore system.</title>
        <authorList>
            <person name="Francoeur C.B."/>
            <person name="Khadempour L."/>
            <person name="Moreira-Soto R.D."/>
            <person name="Gotting K."/>
            <person name="Book A.J."/>
            <person name="Pinto-Tomas A.A."/>
            <person name="Keefover-Ring K."/>
            <person name="Currie C.R."/>
        </authorList>
    </citation>
    <scope>NUCLEOTIDE SEQUENCE [LARGE SCALE GENOMIC DNA]</scope>
    <source>
        <strain evidence="9">Al-1710</strain>
    </source>
</reference>
<comment type="similarity">
    <text evidence="2">Belongs to the periplasmic pilus chaperone family.</text>
</comment>
<dbReference type="NCBIfam" id="NF011782">
    <property type="entry name" value="PRK15246.1"/>
    <property type="match status" value="1"/>
</dbReference>
<evidence type="ECO:0000313" key="10">
    <source>
        <dbReference type="Proteomes" id="UP001515780"/>
    </source>
</evidence>
<dbReference type="SUPFAM" id="SSF49354">
    <property type="entry name" value="PapD-like"/>
    <property type="match status" value="1"/>
</dbReference>
<accession>A0ABX0RYJ7</accession>
<feature type="chain" id="PRO_5045892839" evidence="6">
    <location>
        <begin position="28"/>
        <end position="242"/>
    </location>
</feature>
<dbReference type="RefSeq" id="WP_166936012.1">
    <property type="nucleotide sequence ID" value="NZ_VWXC01000022.1"/>
</dbReference>
<feature type="domain" description="Pili assembly chaperone N-terminal" evidence="7">
    <location>
        <begin position="29"/>
        <end position="152"/>
    </location>
</feature>
<evidence type="ECO:0000259" key="8">
    <source>
        <dbReference type="Pfam" id="PF02753"/>
    </source>
</evidence>
<dbReference type="PANTHER" id="PTHR30251">
    <property type="entry name" value="PILUS ASSEMBLY CHAPERONE"/>
    <property type="match status" value="1"/>
</dbReference>
<dbReference type="InterPro" id="IPR016147">
    <property type="entry name" value="Pili_assmbl_chaperone_N"/>
</dbReference>
<evidence type="ECO:0000256" key="6">
    <source>
        <dbReference type="SAM" id="SignalP"/>
    </source>
</evidence>
<evidence type="ECO:0000259" key="7">
    <source>
        <dbReference type="Pfam" id="PF00345"/>
    </source>
</evidence>
<evidence type="ECO:0000256" key="4">
    <source>
        <dbReference type="ARBA" id="ARBA00022764"/>
    </source>
</evidence>
<keyword evidence="4" id="KW-0574">Periplasm</keyword>
<name>A0ABX0RYJ7_9GAMM</name>
<dbReference type="PRINTS" id="PR00969">
    <property type="entry name" value="CHAPERONPILI"/>
</dbReference>